<sequence>MWERKEIDCGGTLSEEQQEGIQSTINEAIECQLWIYITYYKTKRLHTLKGKMIKINPFKHK</sequence>
<evidence type="ECO:0000313" key="1">
    <source>
        <dbReference type="EMBL" id="MFC4386196.1"/>
    </source>
</evidence>
<reference evidence="2" key="1">
    <citation type="journal article" date="2019" name="Int. J. Syst. Evol. Microbiol.">
        <title>The Global Catalogue of Microorganisms (GCM) 10K type strain sequencing project: providing services to taxonomists for standard genome sequencing and annotation.</title>
        <authorList>
            <consortium name="The Broad Institute Genomics Platform"/>
            <consortium name="The Broad Institute Genome Sequencing Center for Infectious Disease"/>
            <person name="Wu L."/>
            <person name="Ma J."/>
        </authorList>
    </citation>
    <scope>NUCLEOTIDE SEQUENCE [LARGE SCALE GENOMIC DNA]</scope>
    <source>
        <strain evidence="2">KACC 14058</strain>
    </source>
</reference>
<comment type="caution">
    <text evidence="1">The sequence shown here is derived from an EMBL/GenBank/DDBJ whole genome shotgun (WGS) entry which is preliminary data.</text>
</comment>
<accession>A0ABV8VP29</accession>
<dbReference type="Proteomes" id="UP001595880">
    <property type="component" value="Unassembled WGS sequence"/>
</dbReference>
<proteinExistence type="predicted"/>
<dbReference type="RefSeq" id="WP_390197995.1">
    <property type="nucleotide sequence ID" value="NZ_JBHSDV010000001.1"/>
</dbReference>
<protein>
    <submittedName>
        <fullName evidence="1">YolD-like family protein</fullName>
    </submittedName>
</protein>
<dbReference type="Pfam" id="PF08863">
    <property type="entry name" value="YolD"/>
    <property type="match status" value="1"/>
</dbReference>
<keyword evidence="2" id="KW-1185">Reference proteome</keyword>
<evidence type="ECO:0000313" key="2">
    <source>
        <dbReference type="Proteomes" id="UP001595880"/>
    </source>
</evidence>
<organism evidence="1 2">
    <name type="scientific">Gracilibacillus marinus</name>
    <dbReference type="NCBI Taxonomy" id="630535"/>
    <lineage>
        <taxon>Bacteria</taxon>
        <taxon>Bacillati</taxon>
        <taxon>Bacillota</taxon>
        <taxon>Bacilli</taxon>
        <taxon>Bacillales</taxon>
        <taxon>Bacillaceae</taxon>
        <taxon>Gracilibacillus</taxon>
    </lineage>
</organism>
<dbReference type="EMBL" id="JBHSDV010000001">
    <property type="protein sequence ID" value="MFC4386196.1"/>
    <property type="molecule type" value="Genomic_DNA"/>
</dbReference>
<gene>
    <name evidence="1" type="ORF">ACFOZ1_00095</name>
</gene>
<name>A0ABV8VP29_9BACI</name>
<dbReference type="InterPro" id="IPR014962">
    <property type="entry name" value="YolD"/>
</dbReference>